<accession>A0ABR1K6Q6</accession>
<comment type="caution">
    <text evidence="3">The sequence shown here is derived from an EMBL/GenBank/DDBJ whole genome shotgun (WGS) entry which is preliminary data.</text>
</comment>
<keyword evidence="4" id="KW-1185">Reference proteome</keyword>
<feature type="transmembrane region" description="Helical" evidence="2">
    <location>
        <begin position="82"/>
        <end position="105"/>
    </location>
</feature>
<keyword evidence="2" id="KW-1133">Transmembrane helix</keyword>
<organism evidence="3 4">
    <name type="scientific">Marasmiellus scandens</name>
    <dbReference type="NCBI Taxonomy" id="2682957"/>
    <lineage>
        <taxon>Eukaryota</taxon>
        <taxon>Fungi</taxon>
        <taxon>Dikarya</taxon>
        <taxon>Basidiomycota</taxon>
        <taxon>Agaricomycotina</taxon>
        <taxon>Agaricomycetes</taxon>
        <taxon>Agaricomycetidae</taxon>
        <taxon>Agaricales</taxon>
        <taxon>Marasmiineae</taxon>
        <taxon>Omphalotaceae</taxon>
        <taxon>Marasmiellus</taxon>
    </lineage>
</organism>
<evidence type="ECO:0000256" key="1">
    <source>
        <dbReference type="SAM" id="MobiDB-lite"/>
    </source>
</evidence>
<evidence type="ECO:0000313" key="3">
    <source>
        <dbReference type="EMBL" id="KAK7473139.1"/>
    </source>
</evidence>
<dbReference type="EMBL" id="JBANRG010000001">
    <property type="protein sequence ID" value="KAK7473139.1"/>
    <property type="molecule type" value="Genomic_DNA"/>
</dbReference>
<evidence type="ECO:0000313" key="4">
    <source>
        <dbReference type="Proteomes" id="UP001498398"/>
    </source>
</evidence>
<sequence length="300" mass="31182">MATTSSTTTSTSQSSFSTISSTAFLSETSLSSSLSSSIFTTSANGGVITITSVVAVTPTTPPGNNPPPPVIGERVTGPNVGAIVGGIIGGMVLAALITSAFFIWMTRKYRKPVVRSVPGNRLRDLEAIQGRPAPPRNPVMRIVETLAPSKKLGIMNWLAGVRAPSEPDNDEELHLQPSHVQRSAPSPAVEMTGPRDMVSNSNSNSSNSNSGGAGGGRATPAAWNASNAETQSLYSQSSYRASTLIEGTNSKLGHAQEPRLEQVPEESSGRVASPTVSPQAQAHEGGLDSKETRTEGLSQS</sequence>
<feature type="region of interest" description="Disordered" evidence="1">
    <location>
        <begin position="245"/>
        <end position="300"/>
    </location>
</feature>
<feature type="compositionally biased region" description="Basic and acidic residues" evidence="1">
    <location>
        <begin position="285"/>
        <end position="294"/>
    </location>
</feature>
<protein>
    <submittedName>
        <fullName evidence="3">Uncharacterized protein</fullName>
    </submittedName>
</protein>
<feature type="region of interest" description="Disordered" evidence="1">
    <location>
        <begin position="163"/>
        <end position="221"/>
    </location>
</feature>
<reference evidence="3 4" key="1">
    <citation type="submission" date="2024-01" db="EMBL/GenBank/DDBJ databases">
        <title>A draft genome for the cacao thread blight pathogen Marasmiellus scandens.</title>
        <authorList>
            <person name="Baruah I.K."/>
            <person name="Leung J."/>
            <person name="Bukari Y."/>
            <person name="Amoako-Attah I."/>
            <person name="Meinhardt L.W."/>
            <person name="Bailey B.A."/>
            <person name="Cohen S.P."/>
        </authorList>
    </citation>
    <scope>NUCLEOTIDE SEQUENCE [LARGE SCALE GENOMIC DNA]</scope>
    <source>
        <strain evidence="3 4">GH-19</strain>
    </source>
</reference>
<keyword evidence="2" id="KW-0812">Transmembrane</keyword>
<evidence type="ECO:0000256" key="2">
    <source>
        <dbReference type="SAM" id="Phobius"/>
    </source>
</evidence>
<feature type="compositionally biased region" description="Low complexity" evidence="1">
    <location>
        <begin position="199"/>
        <end position="210"/>
    </location>
</feature>
<proteinExistence type="predicted"/>
<dbReference type="Proteomes" id="UP001498398">
    <property type="component" value="Unassembled WGS sequence"/>
</dbReference>
<gene>
    <name evidence="3" type="ORF">VKT23_001240</name>
</gene>
<name>A0ABR1K6Q6_9AGAR</name>
<keyword evidence="2" id="KW-0472">Membrane</keyword>